<dbReference type="AlphaFoldDB" id="R0MJI1"/>
<gene>
    <name evidence="2" type="ORF">NBO_29g0042</name>
</gene>
<dbReference type="VEuPathDB" id="MicrosporidiaDB:NBO_29g0042"/>
<evidence type="ECO:0000313" key="3">
    <source>
        <dbReference type="Proteomes" id="UP000016927"/>
    </source>
</evidence>
<dbReference type="Proteomes" id="UP000016927">
    <property type="component" value="Unassembled WGS sequence"/>
</dbReference>
<dbReference type="EMBL" id="KB908937">
    <property type="protein sequence ID" value="EOB14360.1"/>
    <property type="molecule type" value="Genomic_DNA"/>
</dbReference>
<feature type="compositionally biased region" description="Polar residues" evidence="1">
    <location>
        <begin position="103"/>
        <end position="122"/>
    </location>
</feature>
<feature type="compositionally biased region" description="Basic residues" evidence="1">
    <location>
        <begin position="131"/>
        <end position="143"/>
    </location>
</feature>
<feature type="region of interest" description="Disordered" evidence="1">
    <location>
        <begin position="103"/>
        <end position="143"/>
    </location>
</feature>
<sequence length="143" mass="16332">MKLLIFSIFRNIICEAYEQKSTDNDDNTVKIHLPAFLFENTVGKTKITLTIDIERENKLNENIYEEIDNDGYMIMTGPKPPPIVLKETPTKVTLQRSFSDVHSYDIGQNDTPQSNNSSPSKTFSFSGMRSFMKKKSSKNNKSL</sequence>
<protein>
    <submittedName>
        <fullName evidence="2">Uncharacterized protein</fullName>
    </submittedName>
</protein>
<organism evidence="2 3">
    <name type="scientific">Nosema bombycis (strain CQ1 / CVCC 102059)</name>
    <name type="common">Microsporidian parasite</name>
    <name type="synonym">Pebrine of silkworm</name>
    <dbReference type="NCBI Taxonomy" id="578461"/>
    <lineage>
        <taxon>Eukaryota</taxon>
        <taxon>Fungi</taxon>
        <taxon>Fungi incertae sedis</taxon>
        <taxon>Microsporidia</taxon>
        <taxon>Nosematidae</taxon>
        <taxon>Nosema</taxon>
    </lineage>
</organism>
<evidence type="ECO:0000256" key="1">
    <source>
        <dbReference type="SAM" id="MobiDB-lite"/>
    </source>
</evidence>
<proteinExistence type="predicted"/>
<name>R0MJI1_NOSB1</name>
<dbReference type="HOGENOM" id="CLU_1806737_0_0_1"/>
<accession>R0MJI1</accession>
<reference evidence="2 3" key="1">
    <citation type="journal article" date="2013" name="BMC Genomics">
        <title>Comparative genomics of parasitic silkworm microsporidia reveal an association between genome expansion and host adaptation.</title>
        <authorList>
            <person name="Pan G."/>
            <person name="Xu J."/>
            <person name="Li T."/>
            <person name="Xia Q."/>
            <person name="Liu S.L."/>
            <person name="Zhang G."/>
            <person name="Li S."/>
            <person name="Li C."/>
            <person name="Liu H."/>
            <person name="Yang L."/>
            <person name="Liu T."/>
            <person name="Zhang X."/>
            <person name="Wu Z."/>
            <person name="Fan W."/>
            <person name="Dang X."/>
            <person name="Xiang H."/>
            <person name="Tao M."/>
            <person name="Li Y."/>
            <person name="Hu J."/>
            <person name="Li Z."/>
            <person name="Lin L."/>
            <person name="Luo J."/>
            <person name="Geng L."/>
            <person name="Wang L."/>
            <person name="Long M."/>
            <person name="Wan Y."/>
            <person name="He N."/>
            <person name="Zhang Z."/>
            <person name="Lu C."/>
            <person name="Keeling P.J."/>
            <person name="Wang J."/>
            <person name="Xiang Z."/>
            <person name="Zhou Z."/>
        </authorList>
    </citation>
    <scope>NUCLEOTIDE SEQUENCE [LARGE SCALE GENOMIC DNA]</scope>
    <source>
        <strain evidence="3">CQ1 / CVCC 102059</strain>
    </source>
</reference>
<evidence type="ECO:0000313" key="2">
    <source>
        <dbReference type="EMBL" id="EOB14360.1"/>
    </source>
</evidence>
<keyword evidence="3" id="KW-1185">Reference proteome</keyword>